<dbReference type="Proteomes" id="UP000235746">
    <property type="component" value="Unassembled WGS sequence"/>
</dbReference>
<sequence>MIALFKTDTVVVNAAQGCFDYKLDGEVRLNDQPYVLKTVDKVWAQFCVKLSFECGHSVLLWRDSCDEREYRYFLANLQRAREIS</sequence>
<protein>
    <submittedName>
        <fullName evidence="1">Uncharacterized protein</fullName>
    </submittedName>
</protein>
<accession>A0A2N7IKD3</accession>
<organism evidence="1 2">
    <name type="scientific">Vibrio lentus</name>
    <dbReference type="NCBI Taxonomy" id="136468"/>
    <lineage>
        <taxon>Bacteria</taxon>
        <taxon>Pseudomonadati</taxon>
        <taxon>Pseudomonadota</taxon>
        <taxon>Gammaproteobacteria</taxon>
        <taxon>Vibrionales</taxon>
        <taxon>Vibrionaceae</taxon>
        <taxon>Vibrio</taxon>
    </lineage>
</organism>
<dbReference type="EMBL" id="MCYL01000007">
    <property type="protein sequence ID" value="PML58437.1"/>
    <property type="molecule type" value="Genomic_DNA"/>
</dbReference>
<evidence type="ECO:0000313" key="1">
    <source>
        <dbReference type="EMBL" id="PML58437.1"/>
    </source>
</evidence>
<name>A0A2N7IKD3_9VIBR</name>
<comment type="caution">
    <text evidence="1">The sequence shown here is derived from an EMBL/GenBank/DDBJ whole genome shotgun (WGS) entry which is preliminary data.</text>
</comment>
<proteinExistence type="predicted"/>
<reference evidence="2" key="1">
    <citation type="submission" date="2016-07" db="EMBL/GenBank/DDBJ databases">
        <title>Nontailed viruses are major unrecognized killers of bacteria in the ocean.</title>
        <authorList>
            <person name="Kauffman K."/>
            <person name="Hussain F."/>
            <person name="Yang J."/>
            <person name="Arevalo P."/>
            <person name="Brown J."/>
            <person name="Cutler M."/>
            <person name="Kelly L."/>
            <person name="Polz M.F."/>
        </authorList>
    </citation>
    <scope>NUCLEOTIDE SEQUENCE [LARGE SCALE GENOMIC DNA]</scope>
    <source>
        <strain evidence="2">10N.261.51.B8</strain>
    </source>
</reference>
<dbReference type="AlphaFoldDB" id="A0A2N7IKD3"/>
<evidence type="ECO:0000313" key="2">
    <source>
        <dbReference type="Proteomes" id="UP000235746"/>
    </source>
</evidence>
<gene>
    <name evidence="1" type="ORF">BCT74_16650</name>
</gene>